<evidence type="ECO:0000256" key="5">
    <source>
        <dbReference type="ARBA" id="ARBA00023004"/>
    </source>
</evidence>
<dbReference type="Proteomes" id="UP000185285">
    <property type="component" value="Segment"/>
</dbReference>
<evidence type="ECO:0000259" key="6">
    <source>
        <dbReference type="PROSITE" id="PS51471"/>
    </source>
</evidence>
<dbReference type="InterPro" id="IPR005123">
    <property type="entry name" value="Oxoglu/Fe-dep_dioxygenase_dom"/>
</dbReference>
<dbReference type="SMART" id="SM00702">
    <property type="entry name" value="P4Hc"/>
    <property type="match status" value="1"/>
</dbReference>
<dbReference type="InterPro" id="IPR006620">
    <property type="entry name" value="Pro_4_hyd_alph"/>
</dbReference>
<evidence type="ECO:0000256" key="1">
    <source>
        <dbReference type="ARBA" id="ARBA00001961"/>
    </source>
</evidence>
<keyword evidence="2" id="KW-0479">Metal-binding</keyword>
<keyword evidence="5" id="KW-0408">Iron</keyword>
<dbReference type="GO" id="GO:0016705">
    <property type="term" value="F:oxidoreductase activity, acting on paired donors, with incorporation or reduction of molecular oxygen"/>
    <property type="evidence" value="ECO:0007669"/>
    <property type="project" value="InterPro"/>
</dbReference>
<dbReference type="SUPFAM" id="SSF51197">
    <property type="entry name" value="Clavaminate synthase-like"/>
    <property type="match status" value="1"/>
</dbReference>
<evidence type="ECO:0000256" key="3">
    <source>
        <dbReference type="ARBA" id="ARBA00022964"/>
    </source>
</evidence>
<reference evidence="7 8" key="1">
    <citation type="submission" date="2013-12" db="EMBL/GenBank/DDBJ databases">
        <title>Ecological redundancy of diverse viral populations within a natural community.</title>
        <authorList>
            <person name="Gregory A.C."/>
            <person name="LaButti K."/>
            <person name="Copeland A."/>
            <person name="Woyke T."/>
            <person name="Sullivan M.B."/>
        </authorList>
    </citation>
    <scope>NUCLEOTIDE SEQUENCE [LARGE SCALE GENOMIC DNA]</scope>
    <source>
        <strain evidence="7">Syn7803US23</strain>
    </source>
</reference>
<dbReference type="GO" id="GO:0031418">
    <property type="term" value="F:L-ascorbic acid binding"/>
    <property type="evidence" value="ECO:0007669"/>
    <property type="project" value="InterPro"/>
</dbReference>
<dbReference type="Pfam" id="PF13640">
    <property type="entry name" value="2OG-FeII_Oxy_3"/>
    <property type="match status" value="1"/>
</dbReference>
<name>A0A0E3FJW1_9CAUD</name>
<dbReference type="GO" id="GO:0005506">
    <property type="term" value="F:iron ion binding"/>
    <property type="evidence" value="ECO:0007669"/>
    <property type="project" value="InterPro"/>
</dbReference>
<accession>A0A0E3FJW1</accession>
<dbReference type="PROSITE" id="PS51471">
    <property type="entry name" value="FE2OG_OXY"/>
    <property type="match status" value="1"/>
</dbReference>
<protein>
    <submittedName>
        <fullName evidence="7">2OG-Fe(II) oxygenase</fullName>
    </submittedName>
</protein>
<dbReference type="EMBL" id="KJ019089">
    <property type="protein sequence ID" value="AIX28390.1"/>
    <property type="molecule type" value="Genomic_DNA"/>
</dbReference>
<sequence length="186" mass="21641">MIDTFSVRQLRIDDLTLNEMIAELDSIGEWKKASTFNKSSNWRSTKVKFIDSSHYIGKLCLDNVMDVNLQMYNYDLRQYDNGQFQYAHYNVNDYYKWHVDNKKVANRFSVRKLSFSLVLNDDYEGGVLQIATPQTPDSEDPYHIFSVPKKRGTLIVFSSHILHQVTPVTHGIRKSIVGWFTGPPLR</sequence>
<feature type="domain" description="Fe2OG dioxygenase" evidence="6">
    <location>
        <begin position="80"/>
        <end position="182"/>
    </location>
</feature>
<evidence type="ECO:0000313" key="7">
    <source>
        <dbReference type="EMBL" id="AIX28390.1"/>
    </source>
</evidence>
<dbReference type="InterPro" id="IPR044862">
    <property type="entry name" value="Pro_4_hyd_alph_FE2OG_OXY"/>
</dbReference>
<organism evidence="7 8">
    <name type="scientific">Synechococcus phage ACG-2014j</name>
    <dbReference type="NCBI Taxonomy" id="1493514"/>
    <lineage>
        <taxon>Viruses</taxon>
        <taxon>Duplodnaviria</taxon>
        <taxon>Heunggongvirae</taxon>
        <taxon>Uroviricota</taxon>
        <taxon>Caudoviricetes</taxon>
        <taxon>Pantevenvirales</taxon>
        <taxon>Kyanoviridae</taxon>
        <taxon>Potamoivirus</taxon>
        <taxon>Potamoivirus tusconj</taxon>
    </lineage>
</organism>
<keyword evidence="3" id="KW-0223">Dioxygenase</keyword>
<proteinExistence type="predicted"/>
<evidence type="ECO:0000256" key="4">
    <source>
        <dbReference type="ARBA" id="ARBA00023002"/>
    </source>
</evidence>
<dbReference type="GO" id="GO:0051213">
    <property type="term" value="F:dioxygenase activity"/>
    <property type="evidence" value="ECO:0007669"/>
    <property type="project" value="UniProtKB-KW"/>
</dbReference>
<comment type="cofactor">
    <cofactor evidence="1">
        <name>L-ascorbate</name>
        <dbReference type="ChEBI" id="CHEBI:38290"/>
    </cofactor>
</comment>
<evidence type="ECO:0000313" key="8">
    <source>
        <dbReference type="Proteomes" id="UP000185285"/>
    </source>
</evidence>
<dbReference type="Gene3D" id="2.60.120.620">
    <property type="entry name" value="q2cbj1_9rhob like domain"/>
    <property type="match status" value="1"/>
</dbReference>
<keyword evidence="4" id="KW-0560">Oxidoreductase</keyword>
<keyword evidence="8" id="KW-1185">Reference proteome</keyword>
<evidence type="ECO:0000256" key="2">
    <source>
        <dbReference type="ARBA" id="ARBA00022723"/>
    </source>
</evidence>
<gene>
    <name evidence="7" type="ORF">Syn7803US23_46</name>
</gene>